<evidence type="ECO:0000313" key="1">
    <source>
        <dbReference type="EMBL" id="GAH33328.1"/>
    </source>
</evidence>
<proteinExistence type="predicted"/>
<feature type="non-terminal residue" evidence="1">
    <location>
        <position position="43"/>
    </location>
</feature>
<gene>
    <name evidence="1" type="ORF">S03H2_23880</name>
</gene>
<sequence>MMATRADPYVLCLRAKNLLAWQPTIKLEQGIESAVQWFVENRS</sequence>
<protein>
    <recommendedName>
        <fullName evidence="2">NAD(P)-binding domain-containing protein</fullName>
    </recommendedName>
</protein>
<reference evidence="1" key="1">
    <citation type="journal article" date="2014" name="Front. Microbiol.">
        <title>High frequency of phylogenetically diverse reductive dehalogenase-homologous genes in deep subseafloor sedimentary metagenomes.</title>
        <authorList>
            <person name="Kawai M."/>
            <person name="Futagami T."/>
            <person name="Toyoda A."/>
            <person name="Takaki Y."/>
            <person name="Nishi S."/>
            <person name="Hori S."/>
            <person name="Arai W."/>
            <person name="Tsubouchi T."/>
            <person name="Morono Y."/>
            <person name="Uchiyama I."/>
            <person name="Ito T."/>
            <person name="Fujiyama A."/>
            <person name="Inagaki F."/>
            <person name="Takami H."/>
        </authorList>
    </citation>
    <scope>NUCLEOTIDE SEQUENCE</scope>
    <source>
        <strain evidence="1">Expedition CK06-06</strain>
    </source>
</reference>
<dbReference type="Gene3D" id="3.90.25.10">
    <property type="entry name" value="UDP-galactose 4-epimerase, domain 1"/>
    <property type="match status" value="1"/>
</dbReference>
<name>X1GJZ3_9ZZZZ</name>
<dbReference type="AlphaFoldDB" id="X1GJZ3"/>
<organism evidence="1">
    <name type="scientific">marine sediment metagenome</name>
    <dbReference type="NCBI Taxonomy" id="412755"/>
    <lineage>
        <taxon>unclassified sequences</taxon>
        <taxon>metagenomes</taxon>
        <taxon>ecological metagenomes</taxon>
    </lineage>
</organism>
<accession>X1GJZ3</accession>
<comment type="caution">
    <text evidence="1">The sequence shown here is derived from an EMBL/GenBank/DDBJ whole genome shotgun (WGS) entry which is preliminary data.</text>
</comment>
<evidence type="ECO:0008006" key="2">
    <source>
        <dbReference type="Google" id="ProtNLM"/>
    </source>
</evidence>
<dbReference type="EMBL" id="BARU01013131">
    <property type="protein sequence ID" value="GAH33328.1"/>
    <property type="molecule type" value="Genomic_DNA"/>
</dbReference>